<evidence type="ECO:0000256" key="7">
    <source>
        <dbReference type="ARBA" id="ARBA00023014"/>
    </source>
</evidence>
<evidence type="ECO:0000256" key="1">
    <source>
        <dbReference type="ARBA" id="ARBA00001966"/>
    </source>
</evidence>
<proteinExistence type="inferred from homology"/>
<keyword evidence="4" id="KW-0004">4Fe-4S</keyword>
<dbReference type="GO" id="GO:0046872">
    <property type="term" value="F:metal ion binding"/>
    <property type="evidence" value="ECO:0007669"/>
    <property type="project" value="UniProtKB-KW"/>
</dbReference>
<keyword evidence="9" id="KW-0238">DNA-binding</keyword>
<evidence type="ECO:0000256" key="3">
    <source>
        <dbReference type="ARBA" id="ARBA00006597"/>
    </source>
</evidence>
<dbReference type="GO" id="GO:0047134">
    <property type="term" value="F:protein-disulfide reductase [NAD(P)H] activity"/>
    <property type="evidence" value="ECO:0007669"/>
    <property type="project" value="TreeGrafter"/>
</dbReference>
<evidence type="ECO:0000313" key="13">
    <source>
        <dbReference type="EMBL" id="RNL79510.1"/>
    </source>
</evidence>
<evidence type="ECO:0000256" key="5">
    <source>
        <dbReference type="ARBA" id="ARBA00022723"/>
    </source>
</evidence>
<keyword evidence="14" id="KW-1185">Reference proteome</keyword>
<feature type="domain" description="4Fe-4S Wbl-type" evidence="12">
    <location>
        <begin position="8"/>
        <end position="64"/>
    </location>
</feature>
<evidence type="ECO:0000256" key="9">
    <source>
        <dbReference type="ARBA" id="ARBA00023125"/>
    </source>
</evidence>
<keyword evidence="8" id="KW-0805">Transcription regulation</keyword>
<keyword evidence="5" id="KW-0479">Metal-binding</keyword>
<dbReference type="GO" id="GO:0005737">
    <property type="term" value="C:cytoplasm"/>
    <property type="evidence" value="ECO:0007669"/>
    <property type="project" value="UniProtKB-SubCell"/>
</dbReference>
<evidence type="ECO:0000313" key="14">
    <source>
        <dbReference type="Proteomes" id="UP000277094"/>
    </source>
</evidence>
<evidence type="ECO:0000256" key="4">
    <source>
        <dbReference type="ARBA" id="ARBA00022485"/>
    </source>
</evidence>
<keyword evidence="6" id="KW-0408">Iron</keyword>
<gene>
    <name evidence="13" type="ORF">EFL95_11045</name>
</gene>
<comment type="cofactor">
    <cofactor evidence="1">
        <name>[4Fe-4S] cluster</name>
        <dbReference type="ChEBI" id="CHEBI:49883"/>
    </cofactor>
</comment>
<evidence type="ECO:0000256" key="8">
    <source>
        <dbReference type="ARBA" id="ARBA00023015"/>
    </source>
</evidence>
<keyword evidence="11" id="KW-0804">Transcription</keyword>
<protein>
    <submittedName>
        <fullName evidence="13">WhiB family transcriptional regulator</fullName>
    </submittedName>
</protein>
<organism evidence="13 14">
    <name type="scientific">Nocardioides marmorisolisilvae</name>
    <dbReference type="NCBI Taxonomy" id="1542737"/>
    <lineage>
        <taxon>Bacteria</taxon>
        <taxon>Bacillati</taxon>
        <taxon>Actinomycetota</taxon>
        <taxon>Actinomycetes</taxon>
        <taxon>Propionibacteriales</taxon>
        <taxon>Nocardioidaceae</taxon>
        <taxon>Nocardioides</taxon>
    </lineage>
</organism>
<dbReference type="InterPro" id="IPR034768">
    <property type="entry name" value="4FE4S_WBL"/>
</dbReference>
<dbReference type="PANTHER" id="PTHR38839:SF2">
    <property type="entry name" value="TRANSCRIPTIONAL REGULATOR WHIB7-RELATED"/>
    <property type="match status" value="1"/>
</dbReference>
<evidence type="ECO:0000256" key="10">
    <source>
        <dbReference type="ARBA" id="ARBA00023157"/>
    </source>
</evidence>
<comment type="caution">
    <text evidence="13">The sequence shown here is derived from an EMBL/GenBank/DDBJ whole genome shotgun (WGS) entry which is preliminary data.</text>
</comment>
<dbReference type="PANTHER" id="PTHR38839">
    <property type="entry name" value="TRANSCRIPTIONAL REGULATOR WHID-RELATED"/>
    <property type="match status" value="1"/>
</dbReference>
<evidence type="ECO:0000256" key="6">
    <source>
        <dbReference type="ARBA" id="ARBA00023004"/>
    </source>
</evidence>
<dbReference type="AlphaFoldDB" id="A0A3N0DV75"/>
<dbReference type="GO" id="GO:0003677">
    <property type="term" value="F:DNA binding"/>
    <property type="evidence" value="ECO:0007669"/>
    <property type="project" value="UniProtKB-KW"/>
</dbReference>
<keyword evidence="10" id="KW-1015">Disulfide bond</keyword>
<sequence>MPAMPDLPCQTHADLFFADAQAQLAVARDMCAGCPVKDLCLAGALERHEPHGVWGGQIFLNGIAVDRKPPRGRPRKHAA</sequence>
<dbReference type="PROSITE" id="PS51674">
    <property type="entry name" value="4FE4S_WBL"/>
    <property type="match status" value="1"/>
</dbReference>
<comment type="subcellular location">
    <subcellularLocation>
        <location evidence="2">Cytoplasm</location>
    </subcellularLocation>
</comment>
<accession>A0A3N0DV75</accession>
<keyword evidence="7" id="KW-0411">Iron-sulfur</keyword>
<dbReference type="Pfam" id="PF02467">
    <property type="entry name" value="Whib"/>
    <property type="match status" value="1"/>
</dbReference>
<dbReference type="GO" id="GO:0045892">
    <property type="term" value="P:negative regulation of DNA-templated transcription"/>
    <property type="evidence" value="ECO:0007669"/>
    <property type="project" value="TreeGrafter"/>
</dbReference>
<dbReference type="EMBL" id="RJSG01000002">
    <property type="protein sequence ID" value="RNL79510.1"/>
    <property type="molecule type" value="Genomic_DNA"/>
</dbReference>
<reference evidence="13 14" key="1">
    <citation type="submission" date="2018-11" db="EMBL/GenBank/DDBJ databases">
        <authorList>
            <person name="Li F."/>
        </authorList>
    </citation>
    <scope>NUCLEOTIDE SEQUENCE [LARGE SCALE GENOMIC DNA]</scope>
    <source>
        <strain evidence="13 14">KIS18-7</strain>
    </source>
</reference>
<dbReference type="InterPro" id="IPR003482">
    <property type="entry name" value="Whib"/>
</dbReference>
<evidence type="ECO:0000256" key="11">
    <source>
        <dbReference type="ARBA" id="ARBA00023163"/>
    </source>
</evidence>
<dbReference type="OrthoDB" id="5244115at2"/>
<dbReference type="GO" id="GO:0051539">
    <property type="term" value="F:4 iron, 4 sulfur cluster binding"/>
    <property type="evidence" value="ECO:0007669"/>
    <property type="project" value="UniProtKB-KW"/>
</dbReference>
<dbReference type="GO" id="GO:0045454">
    <property type="term" value="P:cell redox homeostasis"/>
    <property type="evidence" value="ECO:0007669"/>
    <property type="project" value="TreeGrafter"/>
</dbReference>
<evidence type="ECO:0000259" key="12">
    <source>
        <dbReference type="PROSITE" id="PS51674"/>
    </source>
</evidence>
<comment type="similarity">
    <text evidence="3">Belongs to the WhiB family.</text>
</comment>
<evidence type="ECO:0000256" key="2">
    <source>
        <dbReference type="ARBA" id="ARBA00004496"/>
    </source>
</evidence>
<name>A0A3N0DV75_9ACTN</name>
<dbReference type="Proteomes" id="UP000277094">
    <property type="component" value="Unassembled WGS sequence"/>
</dbReference>